<dbReference type="SUPFAM" id="SSF111283">
    <property type="entry name" value="Putative modulator of DNA gyrase, PmbA/TldD"/>
    <property type="match status" value="1"/>
</dbReference>
<evidence type="ECO:0000256" key="1">
    <source>
        <dbReference type="ARBA" id="ARBA00005836"/>
    </source>
</evidence>
<dbReference type="Pfam" id="PF19289">
    <property type="entry name" value="PmbA_TldD_3rd"/>
    <property type="match status" value="1"/>
</dbReference>
<dbReference type="GO" id="GO:0005829">
    <property type="term" value="C:cytosol"/>
    <property type="evidence" value="ECO:0007669"/>
    <property type="project" value="TreeGrafter"/>
</dbReference>
<dbReference type="AlphaFoldDB" id="A0A645BRK7"/>
<comment type="caution">
    <text evidence="3">The sequence shown here is derived from an EMBL/GenBank/DDBJ whole genome shotgun (WGS) entry which is preliminary data.</text>
</comment>
<evidence type="ECO:0000259" key="2">
    <source>
        <dbReference type="Pfam" id="PF19289"/>
    </source>
</evidence>
<dbReference type="EMBL" id="VSSQ01021934">
    <property type="protein sequence ID" value="MPM67867.1"/>
    <property type="molecule type" value="Genomic_DNA"/>
</dbReference>
<name>A0A645BRK7_9ZZZZ</name>
<evidence type="ECO:0000313" key="3">
    <source>
        <dbReference type="EMBL" id="MPM67867.1"/>
    </source>
</evidence>
<dbReference type="PANTHER" id="PTHR30624">
    <property type="entry name" value="UNCHARACTERIZED PROTEIN TLDD AND PMBA"/>
    <property type="match status" value="1"/>
</dbReference>
<protein>
    <recommendedName>
        <fullName evidence="2">Metalloprotease TldD/E C-terminal domain-containing protein</fullName>
    </recommendedName>
</protein>
<reference evidence="3" key="1">
    <citation type="submission" date="2019-08" db="EMBL/GenBank/DDBJ databases">
        <authorList>
            <person name="Kucharzyk K."/>
            <person name="Murdoch R.W."/>
            <person name="Higgins S."/>
            <person name="Loffler F."/>
        </authorList>
    </citation>
    <scope>NUCLEOTIDE SEQUENCE</scope>
</reference>
<accession>A0A645BRK7</accession>
<dbReference type="GO" id="GO:0008237">
    <property type="term" value="F:metallopeptidase activity"/>
    <property type="evidence" value="ECO:0007669"/>
    <property type="project" value="InterPro"/>
</dbReference>
<dbReference type="InterPro" id="IPR036059">
    <property type="entry name" value="TldD/PmbA_sf"/>
</dbReference>
<dbReference type="InterPro" id="IPR051463">
    <property type="entry name" value="Peptidase_U62_metallo"/>
</dbReference>
<organism evidence="3">
    <name type="scientific">bioreactor metagenome</name>
    <dbReference type="NCBI Taxonomy" id="1076179"/>
    <lineage>
        <taxon>unclassified sequences</taxon>
        <taxon>metagenomes</taxon>
        <taxon>ecological metagenomes</taxon>
    </lineage>
</organism>
<proteinExistence type="inferred from homology"/>
<dbReference type="InterPro" id="IPR045569">
    <property type="entry name" value="Metalloprtase-TldD/E_C"/>
</dbReference>
<sequence>MFADVHRNTVIFNSRGDIIKSNNQFGRAMFIITAADKNGIETTFEGPGAQKDISFFKTGAIDLKKIARGAAEACIRMLEAKECPSGIMPVDIAGGEGGVLFHEACGHALEASSVSKNLSCFANKLGQQIASPIVTAVDDSTIPNEWGSIDFDDEGIRGEKRVLIEKGILKEYMVDSFNGRRMNAKPNGACRRQSFRYEPTSRMSNTYIAKGKSKPEEIIANTKLGLYAKSFSGGSVDPTTGEFNFACSEAYIIRDGKIAEPVKGAVLIGKGEEILPKIDMIADDLSLSQGMCGAASGSIRTNIGQPTLRISSITVGGRGGELK</sequence>
<dbReference type="PANTHER" id="PTHR30624:SF4">
    <property type="entry name" value="METALLOPROTEASE TLDD"/>
    <property type="match status" value="1"/>
</dbReference>
<gene>
    <name evidence="3" type="ORF">SDC9_114792</name>
</gene>
<feature type="domain" description="Metalloprotease TldD/E C-terminal" evidence="2">
    <location>
        <begin position="88"/>
        <end position="317"/>
    </location>
</feature>
<comment type="similarity">
    <text evidence="1">Belongs to the peptidase U62 family.</text>
</comment>
<dbReference type="GO" id="GO:0006508">
    <property type="term" value="P:proteolysis"/>
    <property type="evidence" value="ECO:0007669"/>
    <property type="project" value="InterPro"/>
</dbReference>